<reference evidence="1" key="2">
    <citation type="journal article" date="2015" name="Fish Shellfish Immunol.">
        <title>Early steps in the European eel (Anguilla anguilla)-Vibrio vulnificus interaction in the gills: Role of the RtxA13 toxin.</title>
        <authorList>
            <person name="Callol A."/>
            <person name="Pajuelo D."/>
            <person name="Ebbesson L."/>
            <person name="Teles M."/>
            <person name="MacKenzie S."/>
            <person name="Amaro C."/>
        </authorList>
    </citation>
    <scope>NUCLEOTIDE SEQUENCE</scope>
</reference>
<organism evidence="1">
    <name type="scientific">Anguilla anguilla</name>
    <name type="common">European freshwater eel</name>
    <name type="synonym">Muraena anguilla</name>
    <dbReference type="NCBI Taxonomy" id="7936"/>
    <lineage>
        <taxon>Eukaryota</taxon>
        <taxon>Metazoa</taxon>
        <taxon>Chordata</taxon>
        <taxon>Craniata</taxon>
        <taxon>Vertebrata</taxon>
        <taxon>Euteleostomi</taxon>
        <taxon>Actinopterygii</taxon>
        <taxon>Neopterygii</taxon>
        <taxon>Teleostei</taxon>
        <taxon>Anguilliformes</taxon>
        <taxon>Anguillidae</taxon>
        <taxon>Anguilla</taxon>
    </lineage>
</organism>
<dbReference type="EMBL" id="GBXM01017187">
    <property type="protein sequence ID" value="JAH91390.1"/>
    <property type="molecule type" value="Transcribed_RNA"/>
</dbReference>
<reference evidence="1" key="1">
    <citation type="submission" date="2014-11" db="EMBL/GenBank/DDBJ databases">
        <authorList>
            <person name="Amaro Gonzalez C."/>
        </authorList>
    </citation>
    <scope>NUCLEOTIDE SEQUENCE</scope>
</reference>
<name>A0A0E9WP99_ANGAN</name>
<sequence>MQPFCTHDLHSKDLIFSIMYKTIMQTSVEVESCLSEHKELKFEE</sequence>
<dbReference type="AlphaFoldDB" id="A0A0E9WP99"/>
<protein>
    <submittedName>
        <fullName evidence="1">Uncharacterized protein</fullName>
    </submittedName>
</protein>
<accession>A0A0E9WP99</accession>
<proteinExistence type="predicted"/>
<evidence type="ECO:0000313" key="1">
    <source>
        <dbReference type="EMBL" id="JAH91390.1"/>
    </source>
</evidence>